<dbReference type="NCBIfam" id="NF004051">
    <property type="entry name" value="PRK05571.1"/>
    <property type="match status" value="1"/>
</dbReference>
<dbReference type="NCBIfam" id="TIGR01120">
    <property type="entry name" value="rpiB"/>
    <property type="match status" value="1"/>
</dbReference>
<dbReference type="RefSeq" id="WP_094038483.1">
    <property type="nucleotide sequence ID" value="NZ_CP012621.1"/>
</dbReference>
<dbReference type="Pfam" id="PF02502">
    <property type="entry name" value="LacAB_rpiB"/>
    <property type="match status" value="1"/>
</dbReference>
<dbReference type="NCBIfam" id="TIGR00689">
    <property type="entry name" value="rpiB_lacA_lacB"/>
    <property type="match status" value="1"/>
</dbReference>
<protein>
    <submittedName>
        <fullName evidence="3">Ribose 5-phosphate isomerase</fullName>
    </submittedName>
</protein>
<evidence type="ECO:0000313" key="3">
    <source>
        <dbReference type="EMBL" id="ATG73817.1"/>
    </source>
</evidence>
<gene>
    <name evidence="3" type="ORF">AN401_08050</name>
</gene>
<dbReference type="GO" id="GO:0016861">
    <property type="term" value="F:intramolecular oxidoreductase activity, interconverting aldoses and ketoses"/>
    <property type="evidence" value="ECO:0007669"/>
    <property type="project" value="UniProtKB-ARBA"/>
</dbReference>
<reference evidence="4" key="1">
    <citation type="submission" date="2015-09" db="EMBL/GenBank/DDBJ databases">
        <authorList>
            <person name="Shao Z."/>
            <person name="Wang L."/>
        </authorList>
    </citation>
    <scope>NUCLEOTIDE SEQUENCE [LARGE SCALE GENOMIC DNA]</scope>
    <source>
        <strain evidence="4">F13-1</strain>
    </source>
</reference>
<dbReference type="SUPFAM" id="SSF89623">
    <property type="entry name" value="Ribose/Galactose isomerase RpiB/AlsB"/>
    <property type="match status" value="1"/>
</dbReference>
<evidence type="ECO:0000256" key="1">
    <source>
        <dbReference type="ARBA" id="ARBA00008754"/>
    </source>
</evidence>
<dbReference type="PANTHER" id="PTHR43732">
    <property type="entry name" value="RIBOSE 5-PHOSPHATE ISOMERASE-RELATED"/>
    <property type="match status" value="1"/>
</dbReference>
<dbReference type="InterPro" id="IPR051812">
    <property type="entry name" value="SPI_LacAB/RpiB"/>
</dbReference>
<dbReference type="GO" id="GO:0005975">
    <property type="term" value="P:carbohydrate metabolic process"/>
    <property type="evidence" value="ECO:0007669"/>
    <property type="project" value="InterPro"/>
</dbReference>
<organism evidence="3 4">
    <name type="scientific">Zobellella denitrificans</name>
    <dbReference type="NCBI Taxonomy" id="347534"/>
    <lineage>
        <taxon>Bacteria</taxon>
        <taxon>Pseudomonadati</taxon>
        <taxon>Pseudomonadota</taxon>
        <taxon>Gammaproteobacteria</taxon>
        <taxon>Aeromonadales</taxon>
        <taxon>Aeromonadaceae</taxon>
        <taxon>Zobellella</taxon>
    </lineage>
</organism>
<evidence type="ECO:0000313" key="4">
    <source>
        <dbReference type="Proteomes" id="UP000217763"/>
    </source>
</evidence>
<dbReference type="EMBL" id="CP012621">
    <property type="protein sequence ID" value="ATG73817.1"/>
    <property type="molecule type" value="Genomic_DNA"/>
</dbReference>
<dbReference type="InterPro" id="IPR036569">
    <property type="entry name" value="RpiB_LacA_LacB_sf"/>
</dbReference>
<keyword evidence="2 3" id="KW-0413">Isomerase</keyword>
<proteinExistence type="inferred from homology"/>
<dbReference type="KEGG" id="zdf:AN401_08050"/>
<dbReference type="Gene3D" id="3.40.1400.10">
    <property type="entry name" value="Sugar-phosphate isomerase, RpiB/LacA/LacB"/>
    <property type="match status" value="1"/>
</dbReference>
<dbReference type="InterPro" id="IPR004785">
    <property type="entry name" value="RpiB"/>
</dbReference>
<dbReference type="PIRSF" id="PIRSF005384">
    <property type="entry name" value="RpiB_LacA_B"/>
    <property type="match status" value="1"/>
</dbReference>
<evidence type="ECO:0000256" key="2">
    <source>
        <dbReference type="ARBA" id="ARBA00023235"/>
    </source>
</evidence>
<dbReference type="Proteomes" id="UP000217763">
    <property type="component" value="Chromosome"/>
</dbReference>
<sequence>MITKKIAIGCDDAAVEMKNTLKQYLTELGFEVSDFGVEAGVSVHYPDIAYQLATSVRDGAQELGILCCGTGIGMAITANKVNGIRAAQAHDTYSAQRARKSNDAQIITLGARVVGIELAKEIVHAFVTSDFEAGRSGPKVERIRYYENLDKR</sequence>
<name>A0A231N218_9GAMM</name>
<dbReference type="OrthoDB" id="1778624at2"/>
<keyword evidence="4" id="KW-1185">Reference proteome</keyword>
<comment type="similarity">
    <text evidence="1">Belongs to the LacAB/RpiB family.</text>
</comment>
<dbReference type="AlphaFoldDB" id="A0A231N218"/>
<accession>A0A231N218</accession>
<dbReference type="PANTHER" id="PTHR43732:SF1">
    <property type="entry name" value="RIBOSE 5-PHOSPHATE ISOMERASE"/>
    <property type="match status" value="1"/>
</dbReference>
<dbReference type="InterPro" id="IPR003500">
    <property type="entry name" value="RpiB_LacA_LacB"/>
</dbReference>